<evidence type="ECO:0000256" key="2">
    <source>
        <dbReference type="ARBA" id="ARBA00023054"/>
    </source>
</evidence>
<dbReference type="AlphaFoldDB" id="A0A3Q0S8D0"/>
<dbReference type="InterPro" id="IPR050405">
    <property type="entry name" value="Intermediate_filament"/>
</dbReference>
<gene>
    <name evidence="6" type="primary">DES</name>
</gene>
<evidence type="ECO:0000256" key="3">
    <source>
        <dbReference type="RuleBase" id="RU000685"/>
    </source>
</evidence>
<dbReference type="Pfam" id="PF00038">
    <property type="entry name" value="Filament"/>
    <property type="match status" value="2"/>
</dbReference>
<proteinExistence type="inferred from homology"/>
<feature type="coiled-coil region" evidence="4">
    <location>
        <begin position="249"/>
        <end position="304"/>
    </location>
</feature>
<dbReference type="SMART" id="SM01391">
    <property type="entry name" value="Filament"/>
    <property type="match status" value="1"/>
</dbReference>
<dbReference type="InterPro" id="IPR018039">
    <property type="entry name" value="IF_conserved"/>
</dbReference>
<keyword evidence="2 4" id="KW-0175">Coiled coil</keyword>
<feature type="coiled-coil region" evidence="4">
    <location>
        <begin position="89"/>
        <end position="158"/>
    </location>
</feature>
<sequence>CIVPSVKFGGGGIMVWGVFFSGVGLVRHSRFSLSAPLCCSRLSVYSNITFCNTSSFNHTWESRGHSPTGMDDKTNKKFWAMRLNEKSELQELNNRFANYIQTVHILEQQNKGLMNEVKQLLKQIFLLLQDVDAATVARQHLEKRNEILKNEIVFLKKVHEEKIRELKNEKQVTPVHVQTDTSKPDLTTALRDIRGQYEGIAAKNVEKTEELYRSKVRETLSVLTTVLEINSDIQEPGIEDIEIRHVREASTYQETIAQLKAEIVKMKDDTARHVREYQDLLHIKMALDAEIATYRKLLEGEENRFMAKNVGTTENFPENEVFLPENYCNHTCFVMHMFNSFVCIGKTQKKEGKKAKIHIISC</sequence>
<keyword evidence="7" id="KW-1185">Reference proteome</keyword>
<keyword evidence="1 3" id="KW-0403">Intermediate filament</keyword>
<dbReference type="PROSITE" id="PS00226">
    <property type="entry name" value="IF_ROD_1"/>
    <property type="match status" value="1"/>
</dbReference>
<reference evidence="6" key="1">
    <citation type="submission" date="2025-08" db="UniProtKB">
        <authorList>
            <consortium name="Ensembl"/>
        </authorList>
    </citation>
    <scope>IDENTIFICATION</scope>
</reference>
<dbReference type="Proteomes" id="UP000261340">
    <property type="component" value="Unplaced"/>
</dbReference>
<dbReference type="Gene3D" id="1.20.5.170">
    <property type="match status" value="1"/>
</dbReference>
<dbReference type="PANTHER" id="PTHR45652">
    <property type="entry name" value="GLIAL FIBRILLARY ACIDIC PROTEIN"/>
    <property type="match status" value="1"/>
</dbReference>
<protein>
    <submittedName>
        <fullName evidence="6">Desmin</fullName>
    </submittedName>
</protein>
<dbReference type="InterPro" id="IPR039008">
    <property type="entry name" value="IF_rod_dom"/>
</dbReference>
<dbReference type="PANTHER" id="PTHR45652:SF2">
    <property type="entry name" value="DESMIN"/>
    <property type="match status" value="1"/>
</dbReference>
<evidence type="ECO:0000256" key="1">
    <source>
        <dbReference type="ARBA" id="ARBA00022754"/>
    </source>
</evidence>
<evidence type="ECO:0000256" key="4">
    <source>
        <dbReference type="SAM" id="Coils"/>
    </source>
</evidence>
<dbReference type="GeneTree" id="ENSGT00940000155522"/>
<dbReference type="PROSITE" id="PS51842">
    <property type="entry name" value="IF_ROD_2"/>
    <property type="match status" value="1"/>
</dbReference>
<organism evidence="6 7">
    <name type="scientific">Amphilophus citrinellus</name>
    <name type="common">Midas cichlid</name>
    <name type="synonym">Cichlasoma citrinellum</name>
    <dbReference type="NCBI Taxonomy" id="61819"/>
    <lineage>
        <taxon>Eukaryota</taxon>
        <taxon>Metazoa</taxon>
        <taxon>Chordata</taxon>
        <taxon>Craniata</taxon>
        <taxon>Vertebrata</taxon>
        <taxon>Euteleostomi</taxon>
        <taxon>Actinopterygii</taxon>
        <taxon>Neopterygii</taxon>
        <taxon>Teleostei</taxon>
        <taxon>Neoteleostei</taxon>
        <taxon>Acanthomorphata</taxon>
        <taxon>Ovalentaria</taxon>
        <taxon>Cichlomorphae</taxon>
        <taxon>Cichliformes</taxon>
        <taxon>Cichlidae</taxon>
        <taxon>New World cichlids</taxon>
        <taxon>Cichlasomatinae</taxon>
        <taxon>Heroini</taxon>
        <taxon>Amphilophus</taxon>
    </lineage>
</organism>
<name>A0A3Q0S8D0_AMPCI</name>
<dbReference type="SUPFAM" id="SSF64593">
    <property type="entry name" value="Intermediate filament protein, coiled coil region"/>
    <property type="match status" value="2"/>
</dbReference>
<dbReference type="GO" id="GO:0045109">
    <property type="term" value="P:intermediate filament organization"/>
    <property type="evidence" value="ECO:0007669"/>
    <property type="project" value="TreeGrafter"/>
</dbReference>
<evidence type="ECO:0000313" key="7">
    <source>
        <dbReference type="Proteomes" id="UP000261340"/>
    </source>
</evidence>
<dbReference type="Gene3D" id="1.20.5.1160">
    <property type="entry name" value="Vasodilator-stimulated phosphoprotein"/>
    <property type="match status" value="1"/>
</dbReference>
<feature type="domain" description="IF rod" evidence="5">
    <location>
        <begin position="85"/>
        <end position="305"/>
    </location>
</feature>
<dbReference type="Ensembl" id="ENSACIT00000021591.1">
    <property type="protein sequence ID" value="ENSACIP00000021044.1"/>
    <property type="gene ID" value="ENSACIG00000016345.1"/>
</dbReference>
<dbReference type="GO" id="GO:0005200">
    <property type="term" value="F:structural constituent of cytoskeleton"/>
    <property type="evidence" value="ECO:0007669"/>
    <property type="project" value="TreeGrafter"/>
</dbReference>
<reference evidence="6" key="2">
    <citation type="submission" date="2025-09" db="UniProtKB">
        <authorList>
            <consortium name="Ensembl"/>
        </authorList>
    </citation>
    <scope>IDENTIFICATION</scope>
</reference>
<accession>A0A3Q0S8D0</accession>
<dbReference type="FunFam" id="1.20.5.170:FF:000002">
    <property type="entry name" value="Type I keratin KA11"/>
    <property type="match status" value="1"/>
</dbReference>
<dbReference type="STRING" id="61819.ENSACIP00000021044"/>
<dbReference type="GO" id="GO:0005882">
    <property type="term" value="C:intermediate filament"/>
    <property type="evidence" value="ECO:0007669"/>
    <property type="project" value="UniProtKB-KW"/>
</dbReference>
<comment type="similarity">
    <text evidence="3">Belongs to the intermediate filament family.</text>
</comment>
<evidence type="ECO:0000259" key="5">
    <source>
        <dbReference type="PROSITE" id="PS51842"/>
    </source>
</evidence>
<dbReference type="GO" id="GO:0005737">
    <property type="term" value="C:cytoplasm"/>
    <property type="evidence" value="ECO:0007669"/>
    <property type="project" value="TreeGrafter"/>
</dbReference>
<evidence type="ECO:0000313" key="6">
    <source>
        <dbReference type="Ensembl" id="ENSACIP00000021044.1"/>
    </source>
</evidence>